<feature type="transmembrane region" description="Helical" evidence="8">
    <location>
        <begin position="372"/>
        <end position="391"/>
    </location>
</feature>
<comment type="caution">
    <text evidence="10">The sequence shown here is derived from an EMBL/GenBank/DDBJ whole genome shotgun (WGS) entry which is preliminary data.</text>
</comment>
<keyword evidence="3" id="KW-0328">Glycosyltransferase</keyword>
<feature type="transmembrane region" description="Helical" evidence="8">
    <location>
        <begin position="287"/>
        <end position="306"/>
    </location>
</feature>
<comment type="subcellular location">
    <subcellularLocation>
        <location evidence="1">Cell membrane</location>
        <topology evidence="1">Multi-pass membrane protein</topology>
    </subcellularLocation>
</comment>
<dbReference type="GO" id="GO:0010041">
    <property type="term" value="P:response to iron(III) ion"/>
    <property type="evidence" value="ECO:0007669"/>
    <property type="project" value="TreeGrafter"/>
</dbReference>
<keyword evidence="11" id="KW-1185">Reference proteome</keyword>
<dbReference type="InterPro" id="IPR050297">
    <property type="entry name" value="LipidA_mod_glycosyltrf_83"/>
</dbReference>
<feature type="transmembrane region" description="Helical" evidence="8">
    <location>
        <begin position="225"/>
        <end position="244"/>
    </location>
</feature>
<feature type="transmembrane region" description="Helical" evidence="8">
    <location>
        <begin position="411"/>
        <end position="430"/>
    </location>
</feature>
<sequence>MFLSQLNTQRNSPNSTAMGMAIPVWLVWVVSILCVWVGLGSYGVLNNNEGLYAQIPHEMLASGDIKHWIIPHLNGLPYMEKPPLLYWLTALSFVLFGQAEWVVRLIPTLAGLGCVGLILNFGERIYRPQVGRLAALMFISGLGILIISRTLVFDMLLTFFLTGALMCAYLYKVEEHISDLRWAHVFLAFGVLTKGFVAILLCSLVVLVWIMMVHGTDAWKQYRKWIDPVSIAIFFVITVPWFVAASLSEPIFLWFFFINEHVLRFMGQRLPHDFYSGPWWYYLPRMVIYLFPWSLLLPVALMATWSRRSRIEIQEFTILRKTLIFAWLVPLVFFSLSSAKANYYLIVGMPFAALNLALLLEQSEFLKGIRSVLLGLILALLTAAAAIYLSLTDRLTSFDLILQGLSVSHYAQLTLWTITSLSLITALVAWRYSRIGLAAYSVLPLFIMLALVVAANGVSPMISDHTMADFIQQKLPNRTVYMYRNYEQNSSLPFYLKRTVRVIDSSSSDLYWGNRLRPENSLMVSREVLKSKKEPMVIVVPNTLLDEFAHEKLHTRFLNNKQFGYATLFY</sequence>
<protein>
    <submittedName>
        <fullName evidence="10">Phospholipid carrier-dependent glycosyltransferase</fullName>
    </submittedName>
</protein>
<dbReference type="PANTHER" id="PTHR33908">
    <property type="entry name" value="MANNOSYLTRANSFERASE YKCB-RELATED"/>
    <property type="match status" value="1"/>
</dbReference>
<proteinExistence type="predicted"/>
<organism evidence="10 11">
    <name type="scientific">Sapientia aquatica</name>
    <dbReference type="NCBI Taxonomy" id="1549640"/>
    <lineage>
        <taxon>Bacteria</taxon>
        <taxon>Pseudomonadati</taxon>
        <taxon>Pseudomonadota</taxon>
        <taxon>Betaproteobacteria</taxon>
        <taxon>Burkholderiales</taxon>
        <taxon>Oxalobacteraceae</taxon>
        <taxon>Sapientia</taxon>
    </lineage>
</organism>
<feature type="domain" description="Glycosyltransferase RgtA/B/C/D-like" evidence="9">
    <location>
        <begin position="81"/>
        <end position="241"/>
    </location>
</feature>
<keyword evidence="6 8" id="KW-1133">Transmembrane helix</keyword>
<evidence type="ECO:0000256" key="2">
    <source>
        <dbReference type="ARBA" id="ARBA00022475"/>
    </source>
</evidence>
<feature type="transmembrane region" description="Helical" evidence="8">
    <location>
        <begin position="20"/>
        <end position="39"/>
    </location>
</feature>
<accession>A0A4R5W5M8</accession>
<evidence type="ECO:0000256" key="7">
    <source>
        <dbReference type="ARBA" id="ARBA00023136"/>
    </source>
</evidence>
<dbReference type="GO" id="GO:0016763">
    <property type="term" value="F:pentosyltransferase activity"/>
    <property type="evidence" value="ECO:0007669"/>
    <property type="project" value="TreeGrafter"/>
</dbReference>
<keyword evidence="7 8" id="KW-0472">Membrane</keyword>
<evidence type="ECO:0000256" key="6">
    <source>
        <dbReference type="ARBA" id="ARBA00022989"/>
    </source>
</evidence>
<dbReference type="Pfam" id="PF13231">
    <property type="entry name" value="PMT_2"/>
    <property type="match status" value="1"/>
</dbReference>
<gene>
    <name evidence="10" type="ORF">E2I14_02620</name>
</gene>
<evidence type="ECO:0000256" key="1">
    <source>
        <dbReference type="ARBA" id="ARBA00004651"/>
    </source>
</evidence>
<dbReference type="InterPro" id="IPR038731">
    <property type="entry name" value="RgtA/B/C-like"/>
</dbReference>
<feature type="transmembrane region" description="Helical" evidence="8">
    <location>
        <begin position="185"/>
        <end position="213"/>
    </location>
</feature>
<name>A0A4R5W5M8_9BURK</name>
<reference evidence="10 11" key="1">
    <citation type="submission" date="2019-03" db="EMBL/GenBank/DDBJ databases">
        <title>Sapientia aquatica gen. nov., sp. nov., isolated from a crater lake.</title>
        <authorList>
            <person name="Felfoldi T."/>
            <person name="Szabo A."/>
            <person name="Toth E."/>
            <person name="Schumann P."/>
            <person name="Keki Z."/>
            <person name="Marialigeti K."/>
            <person name="Mathe I."/>
        </authorList>
    </citation>
    <scope>NUCLEOTIDE SEQUENCE [LARGE SCALE GENOMIC DNA]</scope>
    <source>
        <strain evidence="10 11">SA-152</strain>
    </source>
</reference>
<evidence type="ECO:0000256" key="4">
    <source>
        <dbReference type="ARBA" id="ARBA00022679"/>
    </source>
</evidence>
<dbReference type="AlphaFoldDB" id="A0A4R5W5M8"/>
<evidence type="ECO:0000259" key="9">
    <source>
        <dbReference type="Pfam" id="PF13231"/>
    </source>
</evidence>
<feature type="transmembrane region" description="Helical" evidence="8">
    <location>
        <begin position="101"/>
        <end position="121"/>
    </location>
</feature>
<keyword evidence="4 10" id="KW-0808">Transferase</keyword>
<dbReference type="PANTHER" id="PTHR33908:SF3">
    <property type="entry name" value="UNDECAPRENYL PHOSPHATE-ALPHA-4-AMINO-4-DEOXY-L-ARABINOSE ARABINOSYL TRANSFERASE"/>
    <property type="match status" value="1"/>
</dbReference>
<keyword evidence="2" id="KW-1003">Cell membrane</keyword>
<feature type="transmembrane region" description="Helical" evidence="8">
    <location>
        <begin position="437"/>
        <end position="458"/>
    </location>
</feature>
<evidence type="ECO:0000313" key="11">
    <source>
        <dbReference type="Proteomes" id="UP000294829"/>
    </source>
</evidence>
<dbReference type="EMBL" id="SMYL01000001">
    <property type="protein sequence ID" value="TDK68452.1"/>
    <property type="molecule type" value="Genomic_DNA"/>
</dbReference>
<dbReference type="GO" id="GO:0009103">
    <property type="term" value="P:lipopolysaccharide biosynthetic process"/>
    <property type="evidence" value="ECO:0007669"/>
    <property type="project" value="UniProtKB-ARBA"/>
</dbReference>
<evidence type="ECO:0000256" key="8">
    <source>
        <dbReference type="SAM" id="Phobius"/>
    </source>
</evidence>
<evidence type="ECO:0000256" key="5">
    <source>
        <dbReference type="ARBA" id="ARBA00022692"/>
    </source>
</evidence>
<dbReference type="OrthoDB" id="9775035at2"/>
<evidence type="ECO:0000256" key="3">
    <source>
        <dbReference type="ARBA" id="ARBA00022676"/>
    </source>
</evidence>
<keyword evidence="5 8" id="KW-0812">Transmembrane</keyword>
<feature type="transmembrane region" description="Helical" evidence="8">
    <location>
        <begin position="133"/>
        <end position="149"/>
    </location>
</feature>
<dbReference type="GO" id="GO:0005886">
    <property type="term" value="C:plasma membrane"/>
    <property type="evidence" value="ECO:0007669"/>
    <property type="project" value="UniProtKB-SubCell"/>
</dbReference>
<feature type="transmembrane region" description="Helical" evidence="8">
    <location>
        <begin position="343"/>
        <end position="360"/>
    </location>
</feature>
<feature type="transmembrane region" description="Helical" evidence="8">
    <location>
        <begin position="318"/>
        <end position="337"/>
    </location>
</feature>
<dbReference type="Proteomes" id="UP000294829">
    <property type="component" value="Unassembled WGS sequence"/>
</dbReference>
<evidence type="ECO:0000313" key="10">
    <source>
        <dbReference type="EMBL" id="TDK68452.1"/>
    </source>
</evidence>